<keyword evidence="2" id="KW-1185">Reference proteome</keyword>
<comment type="caution">
    <text evidence="1">The sequence shown here is derived from an EMBL/GenBank/DDBJ whole genome shotgun (WGS) entry which is preliminary data.</text>
</comment>
<dbReference type="AlphaFoldDB" id="A0A4Z2HJV8"/>
<protein>
    <submittedName>
        <fullName evidence="1">Uncharacterized protein</fullName>
    </submittedName>
</protein>
<sequence>MAGAKSQSALVLNLLKEDCVVEKFPKVKGKLASRGNNVYVLDFKHFLPVRKSRCKGLWQSVRSESQSGTTTSRLTPSLLSLSLPSQGDRFWGTRLGPKGGGLVVCLDGSEGNETEALEAAGDCQSGFARPGCAVAGIKELAGRPLLQSRAEWIRAEAGDSQGPALQLRPNGGL</sequence>
<dbReference type="EMBL" id="SRLO01000224">
    <property type="protein sequence ID" value="TNN66179.1"/>
    <property type="molecule type" value="Genomic_DNA"/>
</dbReference>
<gene>
    <name evidence="1" type="ORF">EYF80_023657</name>
</gene>
<proteinExistence type="predicted"/>
<reference evidence="1 2" key="1">
    <citation type="submission" date="2019-03" db="EMBL/GenBank/DDBJ databases">
        <title>First draft genome of Liparis tanakae, snailfish: a comprehensive survey of snailfish specific genes.</title>
        <authorList>
            <person name="Kim W."/>
            <person name="Song I."/>
            <person name="Jeong J.-H."/>
            <person name="Kim D."/>
            <person name="Kim S."/>
            <person name="Ryu S."/>
            <person name="Song J.Y."/>
            <person name="Lee S.K."/>
        </authorList>
    </citation>
    <scope>NUCLEOTIDE SEQUENCE [LARGE SCALE GENOMIC DNA]</scope>
    <source>
        <tissue evidence="1">Muscle</tissue>
    </source>
</reference>
<name>A0A4Z2HJV8_9TELE</name>
<evidence type="ECO:0000313" key="2">
    <source>
        <dbReference type="Proteomes" id="UP000314294"/>
    </source>
</evidence>
<dbReference type="Proteomes" id="UP000314294">
    <property type="component" value="Unassembled WGS sequence"/>
</dbReference>
<evidence type="ECO:0000313" key="1">
    <source>
        <dbReference type="EMBL" id="TNN66179.1"/>
    </source>
</evidence>
<accession>A0A4Z2HJV8</accession>
<organism evidence="1 2">
    <name type="scientific">Liparis tanakae</name>
    <name type="common">Tanaka's snailfish</name>
    <dbReference type="NCBI Taxonomy" id="230148"/>
    <lineage>
        <taxon>Eukaryota</taxon>
        <taxon>Metazoa</taxon>
        <taxon>Chordata</taxon>
        <taxon>Craniata</taxon>
        <taxon>Vertebrata</taxon>
        <taxon>Euteleostomi</taxon>
        <taxon>Actinopterygii</taxon>
        <taxon>Neopterygii</taxon>
        <taxon>Teleostei</taxon>
        <taxon>Neoteleostei</taxon>
        <taxon>Acanthomorphata</taxon>
        <taxon>Eupercaria</taxon>
        <taxon>Perciformes</taxon>
        <taxon>Cottioidei</taxon>
        <taxon>Cottales</taxon>
        <taxon>Liparidae</taxon>
        <taxon>Liparis</taxon>
    </lineage>
</organism>